<proteinExistence type="predicted"/>
<evidence type="ECO:0000313" key="2">
    <source>
        <dbReference type="WBParaSite" id="PS1159_v2.g218.t1"/>
    </source>
</evidence>
<reference evidence="2" key="1">
    <citation type="submission" date="2022-11" db="UniProtKB">
        <authorList>
            <consortium name="WormBaseParasite"/>
        </authorList>
    </citation>
    <scope>IDENTIFICATION</scope>
</reference>
<accession>A0AC35FX31</accession>
<protein>
    <submittedName>
        <fullName evidence="2">Uncharacterized protein</fullName>
    </submittedName>
</protein>
<evidence type="ECO:0000313" key="1">
    <source>
        <dbReference type="Proteomes" id="UP000887580"/>
    </source>
</evidence>
<dbReference type="WBParaSite" id="PS1159_v2.g218.t1">
    <property type="protein sequence ID" value="PS1159_v2.g218.t1"/>
    <property type="gene ID" value="PS1159_v2.g218"/>
</dbReference>
<organism evidence="1 2">
    <name type="scientific">Panagrolaimus sp. PS1159</name>
    <dbReference type="NCBI Taxonomy" id="55785"/>
    <lineage>
        <taxon>Eukaryota</taxon>
        <taxon>Metazoa</taxon>
        <taxon>Ecdysozoa</taxon>
        <taxon>Nematoda</taxon>
        <taxon>Chromadorea</taxon>
        <taxon>Rhabditida</taxon>
        <taxon>Tylenchina</taxon>
        <taxon>Panagrolaimomorpha</taxon>
        <taxon>Panagrolaimoidea</taxon>
        <taxon>Panagrolaimidae</taxon>
        <taxon>Panagrolaimus</taxon>
    </lineage>
</organism>
<name>A0AC35FX31_9BILA</name>
<sequence>MAFSIDSGINSLINESIDDGNDSDDDDGIINYPVESKINDDLEFTEDDIRTFEEEHERRKSSQSVNDGIALHNFGSIFSSNFEIHNIPEPNRFFGQILSMFKKVPLDQMIIA</sequence>
<dbReference type="Proteomes" id="UP000887580">
    <property type="component" value="Unplaced"/>
</dbReference>